<evidence type="ECO:0000256" key="2">
    <source>
        <dbReference type="ARBA" id="ARBA00022741"/>
    </source>
</evidence>
<feature type="domain" description="Protein kinase" evidence="6">
    <location>
        <begin position="482"/>
        <end position="731"/>
    </location>
</feature>
<dbReference type="GO" id="GO:0005524">
    <property type="term" value="F:ATP binding"/>
    <property type="evidence" value="ECO:0007669"/>
    <property type="project" value="UniProtKB-KW"/>
</dbReference>
<dbReference type="InterPro" id="IPR011009">
    <property type="entry name" value="Kinase-like_dom_sf"/>
</dbReference>
<evidence type="ECO:0000256" key="3">
    <source>
        <dbReference type="ARBA" id="ARBA00022777"/>
    </source>
</evidence>
<dbReference type="SMART" id="SM00220">
    <property type="entry name" value="S_TKc"/>
    <property type="match status" value="1"/>
</dbReference>
<dbReference type="InterPro" id="IPR000719">
    <property type="entry name" value="Prot_kinase_dom"/>
</dbReference>
<feature type="compositionally biased region" description="Basic residues" evidence="5">
    <location>
        <begin position="437"/>
        <end position="459"/>
    </location>
</feature>
<dbReference type="PANTHER" id="PTHR43289">
    <property type="entry name" value="MITOGEN-ACTIVATED PROTEIN KINASE KINASE KINASE 20-RELATED"/>
    <property type="match status" value="1"/>
</dbReference>
<keyword evidence="2" id="KW-0547">Nucleotide-binding</keyword>
<evidence type="ECO:0000256" key="5">
    <source>
        <dbReference type="SAM" id="MobiDB-lite"/>
    </source>
</evidence>
<dbReference type="RefSeq" id="XP_043009369.1">
    <property type="nucleotide sequence ID" value="XM_043154081.1"/>
</dbReference>
<evidence type="ECO:0000259" key="6">
    <source>
        <dbReference type="PROSITE" id="PS50011"/>
    </source>
</evidence>
<dbReference type="EMBL" id="CM032185">
    <property type="protein sequence ID" value="KAG7092899.1"/>
    <property type="molecule type" value="Genomic_DNA"/>
</dbReference>
<gene>
    <name evidence="7" type="ORF">E1B28_009206</name>
</gene>
<dbReference type="PROSITE" id="PS50011">
    <property type="entry name" value="PROTEIN_KINASE_DOM"/>
    <property type="match status" value="1"/>
</dbReference>
<dbReference type="Pfam" id="PF00069">
    <property type="entry name" value="Pkinase"/>
    <property type="match status" value="1"/>
</dbReference>
<dbReference type="PANTHER" id="PTHR43289:SF6">
    <property type="entry name" value="SERINE_THREONINE-PROTEIN KINASE NEKL-3"/>
    <property type="match status" value="1"/>
</dbReference>
<feature type="region of interest" description="Disordered" evidence="5">
    <location>
        <begin position="374"/>
        <end position="462"/>
    </location>
</feature>
<evidence type="ECO:0000313" key="7">
    <source>
        <dbReference type="EMBL" id="KAG7092899.1"/>
    </source>
</evidence>
<reference evidence="7" key="1">
    <citation type="journal article" date="2021" name="Genome Biol. Evol.">
        <title>The assembled and annotated genome of the fairy-ring fungus Marasmius oreades.</title>
        <authorList>
            <person name="Hiltunen M."/>
            <person name="Ament-Velasquez S.L."/>
            <person name="Johannesson H."/>
        </authorList>
    </citation>
    <scope>NUCLEOTIDE SEQUENCE</scope>
    <source>
        <strain evidence="7">03SP1</strain>
    </source>
</reference>
<protein>
    <recommendedName>
        <fullName evidence="6">Protein kinase domain-containing protein</fullName>
    </recommendedName>
</protein>
<name>A0A9P7UV29_9AGAR</name>
<proteinExistence type="predicted"/>
<dbReference type="GO" id="GO:0004674">
    <property type="term" value="F:protein serine/threonine kinase activity"/>
    <property type="evidence" value="ECO:0007669"/>
    <property type="project" value="TreeGrafter"/>
</dbReference>
<keyword evidence="8" id="KW-1185">Reference proteome</keyword>
<accession>A0A9P7UV29</accession>
<comment type="caution">
    <text evidence="7">The sequence shown here is derived from an EMBL/GenBank/DDBJ whole genome shotgun (WGS) entry which is preliminary data.</text>
</comment>
<feature type="region of interest" description="Disordered" evidence="5">
    <location>
        <begin position="45"/>
        <end position="78"/>
    </location>
</feature>
<evidence type="ECO:0000256" key="4">
    <source>
        <dbReference type="ARBA" id="ARBA00022840"/>
    </source>
</evidence>
<organism evidence="7 8">
    <name type="scientific">Marasmius oreades</name>
    <name type="common">fairy-ring Marasmius</name>
    <dbReference type="NCBI Taxonomy" id="181124"/>
    <lineage>
        <taxon>Eukaryota</taxon>
        <taxon>Fungi</taxon>
        <taxon>Dikarya</taxon>
        <taxon>Basidiomycota</taxon>
        <taxon>Agaricomycotina</taxon>
        <taxon>Agaricomycetes</taxon>
        <taxon>Agaricomycetidae</taxon>
        <taxon>Agaricales</taxon>
        <taxon>Marasmiineae</taxon>
        <taxon>Marasmiaceae</taxon>
        <taxon>Marasmius</taxon>
    </lineage>
</organism>
<feature type="compositionally biased region" description="Acidic residues" evidence="5">
    <location>
        <begin position="383"/>
        <end position="392"/>
    </location>
</feature>
<sequence length="731" mass="80670">MSSLFRSSNFHSFAFAWSSKIYVKLTSDSEKTLAPLIIKVGDSPIQPPGLPKSAEELNDLPEEKELKPDSDEEASMGVRKMRVPSAELLEKIATTASPSIREVWTDDFIMRAAADIKILRNAQSGQYGDEVQMACTNHIEFVACPEGNVIEVAKELVHPRILATMVMSDMLYDNWPSECRCSELVQLTCDSLKDLQLCPKQTSSGLKIILETTSERDIGHFSYAPVSDLYVEGGDSHPLVLWGEIDSDCQGRDFSKAVASVYAYARFLIDRRVLQNPIRFLVLCVSYNISRDGFLSKFTIFDVVKSGVQTRQSMWTLRRYSRILKTPGFEGAAEFLKVCTGLLAARIELVQDSLLSSRIVMAFKKVDEVFKKLPTKTGGTRNEDDEDDDDDGGNNNDGVKGGDGQGPSKKPRVSGPDRPKGKDKSRRGGGGGAASSKGRRATKHGQKRNLLCKKHRSKSRGYWDAEEEPHRFEWENESGSSLEALSPVGTTIRLVGPIAEALDHIRNCLVKPGDVVFMKDRDQGEPIAVAKLTKIREVRVLKALQIYSGVARIIAEKKIKRGQHLLVTQYAGQNLERYCWAGGGPRAMEVVVALLNAMHSIHSAGFVHLDIKPANIAVPVNVNNYDSAVTILDFGVAGRDTEDLRGPTGTDGWMAPEMEVFKGTEKIDLKAADVWSIGKVLLLMTRIHPSFDAEQRKLVLTLAMQMMSPDPDSRPSLAKALCTLPSSMPVV</sequence>
<keyword evidence="3" id="KW-0418">Kinase</keyword>
<keyword evidence="1" id="KW-0808">Transferase</keyword>
<evidence type="ECO:0000256" key="1">
    <source>
        <dbReference type="ARBA" id="ARBA00022679"/>
    </source>
</evidence>
<dbReference type="OrthoDB" id="3128601at2759"/>
<dbReference type="KEGG" id="more:E1B28_009206"/>
<dbReference type="Proteomes" id="UP001049176">
    <property type="component" value="Chromosome 5"/>
</dbReference>
<dbReference type="GeneID" id="66078282"/>
<evidence type="ECO:0000313" key="8">
    <source>
        <dbReference type="Proteomes" id="UP001049176"/>
    </source>
</evidence>
<dbReference type="AlphaFoldDB" id="A0A9P7UV29"/>
<dbReference type="SUPFAM" id="SSF56112">
    <property type="entry name" value="Protein kinase-like (PK-like)"/>
    <property type="match status" value="1"/>
</dbReference>
<dbReference type="Gene3D" id="1.10.510.10">
    <property type="entry name" value="Transferase(Phosphotransferase) domain 1"/>
    <property type="match status" value="1"/>
</dbReference>
<keyword evidence="4" id="KW-0067">ATP-binding</keyword>